<name>A0A3N3ZQ40_9MICC</name>
<evidence type="ECO:0000313" key="3">
    <source>
        <dbReference type="EMBL" id="ROZ63271.1"/>
    </source>
</evidence>
<feature type="compositionally biased region" description="Polar residues" evidence="1">
    <location>
        <begin position="1"/>
        <end position="21"/>
    </location>
</feature>
<evidence type="ECO:0008006" key="5">
    <source>
        <dbReference type="Google" id="ProtNLM"/>
    </source>
</evidence>
<accession>A0A3N3ZQ40</accession>
<dbReference type="EMBL" id="RKMF01000007">
    <property type="protein sequence ID" value="ROZ63271.1"/>
    <property type="molecule type" value="Genomic_DNA"/>
</dbReference>
<feature type="transmembrane region" description="Helical" evidence="2">
    <location>
        <begin position="388"/>
        <end position="405"/>
    </location>
</feature>
<feature type="compositionally biased region" description="Basic and acidic residues" evidence="1">
    <location>
        <begin position="478"/>
        <end position="509"/>
    </location>
</feature>
<feature type="transmembrane region" description="Helical" evidence="2">
    <location>
        <begin position="291"/>
        <end position="309"/>
    </location>
</feature>
<feature type="transmembrane region" description="Helical" evidence="2">
    <location>
        <begin position="258"/>
        <end position="284"/>
    </location>
</feature>
<keyword evidence="2" id="KW-1133">Transmembrane helix</keyword>
<feature type="compositionally biased region" description="Basic and acidic residues" evidence="1">
    <location>
        <begin position="22"/>
        <end position="35"/>
    </location>
</feature>
<organism evidence="3 4">
    <name type="scientific">Kocuria soli</name>
    <dbReference type="NCBI Taxonomy" id="2485125"/>
    <lineage>
        <taxon>Bacteria</taxon>
        <taxon>Bacillati</taxon>
        <taxon>Actinomycetota</taxon>
        <taxon>Actinomycetes</taxon>
        <taxon>Micrococcales</taxon>
        <taxon>Micrococcaceae</taxon>
        <taxon>Kocuria</taxon>
    </lineage>
</organism>
<gene>
    <name evidence="3" type="ORF">EDL96_06945</name>
</gene>
<dbReference type="Proteomes" id="UP000270616">
    <property type="component" value="Unassembled WGS sequence"/>
</dbReference>
<keyword evidence="4" id="KW-1185">Reference proteome</keyword>
<protein>
    <recommendedName>
        <fullName evidence="5">O-antigen ligase domain-containing protein</fullName>
    </recommendedName>
</protein>
<reference evidence="3 4" key="1">
    <citation type="submission" date="2018-10" db="EMBL/GenBank/DDBJ databases">
        <title>Kocuria sp. M5W7-7, whole genome shotgun sequence.</title>
        <authorList>
            <person name="Tuo L."/>
        </authorList>
    </citation>
    <scope>NUCLEOTIDE SEQUENCE [LARGE SCALE GENOMIC DNA]</scope>
    <source>
        <strain evidence="3 4">M5W7-7</strain>
    </source>
</reference>
<dbReference type="AlphaFoldDB" id="A0A3N3ZQ40"/>
<comment type="caution">
    <text evidence="3">The sequence shown here is derived from an EMBL/GenBank/DDBJ whole genome shotgun (WGS) entry which is preliminary data.</text>
</comment>
<dbReference type="OrthoDB" id="4877477at2"/>
<feature type="transmembrane region" description="Helical" evidence="2">
    <location>
        <begin position="224"/>
        <end position="246"/>
    </location>
</feature>
<sequence>MNAATSPTPWGSSGESSLERTPTSRREARAQEELHQSATGSAGESGDASLPEAGTLFDRALSALLILLSAFPFAAIPLGGNTNVPMSSLVAGILVLRAARHVPLLVVAALFAAVPFFSAFIRMFYDPTPLEIVPVITWVAATLALPGAAAAVIFLRHRTIAWLSWTLIGSAGYAVVQKHIFIELLNRVPFAPLYEMPGYANLLPFEETFLTYVRRPFGFFPETSFMVGTVTLMAMVLIVLLRHYGYAPGVRDWVAVGLAVWATAISGSGSAVFVLAAVVLTLLLPVALRRAWIGVLGVPAAAVGAYVVARSVLEERASSFNWSWADRGSSIQAVFKHLFETPGAFWGGMGRGRVNEEFLAGHMPTQTFTYYNEIKDIFSVTGRLVAENGFLVGGAAFLFLALLLLRSGGRIPVFYGIMHVFVWGVISGGTITYDNAFWLWGGAGVCLGLELTRKWPEKPVPDHRRIPTVEEVEAHLDRELDELNRDGADRRGGRGNRPDDHEGIEEQHAHSARGQ</sequence>
<evidence type="ECO:0000256" key="2">
    <source>
        <dbReference type="SAM" id="Phobius"/>
    </source>
</evidence>
<feature type="region of interest" description="Disordered" evidence="1">
    <location>
        <begin position="1"/>
        <end position="47"/>
    </location>
</feature>
<evidence type="ECO:0000313" key="4">
    <source>
        <dbReference type="Proteomes" id="UP000270616"/>
    </source>
</evidence>
<feature type="transmembrane region" description="Helical" evidence="2">
    <location>
        <begin position="135"/>
        <end position="155"/>
    </location>
</feature>
<keyword evidence="2" id="KW-0812">Transmembrane</keyword>
<dbReference type="RefSeq" id="WP_123825069.1">
    <property type="nucleotide sequence ID" value="NZ_RKMF01000007.1"/>
</dbReference>
<feature type="transmembrane region" description="Helical" evidence="2">
    <location>
        <begin position="60"/>
        <end position="80"/>
    </location>
</feature>
<feature type="region of interest" description="Disordered" evidence="1">
    <location>
        <begin position="478"/>
        <end position="515"/>
    </location>
</feature>
<keyword evidence="2" id="KW-0472">Membrane</keyword>
<proteinExistence type="predicted"/>
<evidence type="ECO:0000256" key="1">
    <source>
        <dbReference type="SAM" id="MobiDB-lite"/>
    </source>
</evidence>
<feature type="transmembrane region" description="Helical" evidence="2">
    <location>
        <begin position="412"/>
        <end position="431"/>
    </location>
</feature>
<feature type="transmembrane region" description="Helical" evidence="2">
    <location>
        <begin position="101"/>
        <end position="123"/>
    </location>
</feature>